<protein>
    <submittedName>
        <fullName evidence="1">Tail assembly protein</fullName>
    </submittedName>
</protein>
<dbReference type="PANTHER" id="PTHR34413:SF2">
    <property type="entry name" value="PROPHAGE TAIL FIBER ASSEMBLY PROTEIN HOMOLOG TFAE-RELATED"/>
    <property type="match status" value="1"/>
</dbReference>
<dbReference type="InterPro" id="IPR051220">
    <property type="entry name" value="TFA_Chaperone"/>
</dbReference>
<sequence>MMKINILDDDGFYIEDHIEGPILWHWTADLVGDGYYKAQYQNADIDPDTGEWTGGVWVETSGPSTIDIAAQKSALIAQAKAKKTKLIGDASDEIEILKDRIELGQDKAAELKLWKSYRIALDDIDVSTAPDIQWPVSPNDIKLPVVLTKNEVHN</sequence>
<name>A0ABM5PZP9_9GAMM</name>
<evidence type="ECO:0000313" key="2">
    <source>
        <dbReference type="Proteomes" id="UP000019439"/>
    </source>
</evidence>
<dbReference type="InterPro" id="IPR003458">
    <property type="entry name" value="Phage_T4_Gp38_tail_assem"/>
</dbReference>
<dbReference type="Pfam" id="PF02413">
    <property type="entry name" value="Caudo_TAP"/>
    <property type="match status" value="1"/>
</dbReference>
<keyword evidence="2" id="KW-1185">Reference proteome</keyword>
<reference evidence="1 2" key="1">
    <citation type="journal article" date="2014" name="Genome Announc.">
        <title>Genome Sequence of Yersinia similis Y228T, a Member of the Yersinia pseudotuberculosis Complex.</title>
        <authorList>
            <person name="Sprague L.D."/>
            <person name="Neubauer H."/>
        </authorList>
    </citation>
    <scope>NUCLEOTIDE SEQUENCE [LARGE SCALE GENOMIC DNA]</scope>
    <source>
        <strain evidence="1 2">228</strain>
    </source>
</reference>
<accession>A0ABM5PZP9</accession>
<dbReference type="PANTHER" id="PTHR34413">
    <property type="entry name" value="PROPHAGE TAIL FIBER ASSEMBLY PROTEIN HOMOLOG TFAE-RELATED-RELATED"/>
    <property type="match status" value="1"/>
</dbReference>
<organism evidence="1 2">
    <name type="scientific">Yersinia similis</name>
    <dbReference type="NCBI Taxonomy" id="367190"/>
    <lineage>
        <taxon>Bacteria</taxon>
        <taxon>Pseudomonadati</taxon>
        <taxon>Pseudomonadota</taxon>
        <taxon>Gammaproteobacteria</taxon>
        <taxon>Enterobacterales</taxon>
        <taxon>Yersiniaceae</taxon>
        <taxon>Yersinia</taxon>
    </lineage>
</organism>
<dbReference type="Proteomes" id="UP000019439">
    <property type="component" value="Chromosome"/>
</dbReference>
<gene>
    <name evidence="1" type="ORF">BF17_14520</name>
</gene>
<proteinExistence type="predicted"/>
<dbReference type="EMBL" id="CP007230">
    <property type="protein sequence ID" value="AHK20382.1"/>
    <property type="molecule type" value="Genomic_DNA"/>
</dbReference>
<evidence type="ECO:0000313" key="1">
    <source>
        <dbReference type="EMBL" id="AHK20382.1"/>
    </source>
</evidence>